<comment type="caution">
    <text evidence="1">The sequence shown here is derived from an EMBL/GenBank/DDBJ whole genome shotgun (WGS) entry which is preliminary data.</text>
</comment>
<dbReference type="EMBL" id="JACSEA010000019">
    <property type="protein sequence ID" value="KAF7382205.1"/>
    <property type="molecule type" value="Genomic_DNA"/>
</dbReference>
<protein>
    <submittedName>
        <fullName evidence="1">Uncharacterized protein</fullName>
    </submittedName>
</protein>
<sequence length="101" mass="11085">MGFVVERGRVKQGGEELLASMKVTRLRHQELLFTDSEGIAARGAQEGLADLAEIMVLYTPVMRIVFDALEHSTAVELSLDALIVLNVLLVVTSPDVLFVFN</sequence>
<name>A0A834MRS8_VESVU</name>
<organism evidence="1 2">
    <name type="scientific">Vespula vulgaris</name>
    <name type="common">Yellow jacket</name>
    <name type="synonym">Wasp</name>
    <dbReference type="NCBI Taxonomy" id="7454"/>
    <lineage>
        <taxon>Eukaryota</taxon>
        <taxon>Metazoa</taxon>
        <taxon>Ecdysozoa</taxon>
        <taxon>Arthropoda</taxon>
        <taxon>Hexapoda</taxon>
        <taxon>Insecta</taxon>
        <taxon>Pterygota</taxon>
        <taxon>Neoptera</taxon>
        <taxon>Endopterygota</taxon>
        <taxon>Hymenoptera</taxon>
        <taxon>Apocrita</taxon>
        <taxon>Aculeata</taxon>
        <taxon>Vespoidea</taxon>
        <taxon>Vespidae</taxon>
        <taxon>Vespinae</taxon>
        <taxon>Vespula</taxon>
    </lineage>
</organism>
<proteinExistence type="predicted"/>
<evidence type="ECO:0000313" key="1">
    <source>
        <dbReference type="EMBL" id="KAF7382205.1"/>
    </source>
</evidence>
<dbReference type="AlphaFoldDB" id="A0A834MRS8"/>
<reference evidence="1" key="1">
    <citation type="journal article" date="2020" name="G3 (Bethesda)">
        <title>High-Quality Assemblies for Three Invasive Social Wasps from the &lt;i&gt;Vespula&lt;/i&gt; Genus.</title>
        <authorList>
            <person name="Harrop T.W.R."/>
            <person name="Guhlin J."/>
            <person name="McLaughlin G.M."/>
            <person name="Permina E."/>
            <person name="Stockwell P."/>
            <person name="Gilligan J."/>
            <person name="Le Lec M.F."/>
            <person name="Gruber M.A.M."/>
            <person name="Quinn O."/>
            <person name="Lovegrove M."/>
            <person name="Duncan E.J."/>
            <person name="Remnant E.J."/>
            <person name="Van Eeckhoven J."/>
            <person name="Graham B."/>
            <person name="Knapp R.A."/>
            <person name="Langford K.W."/>
            <person name="Kronenberg Z."/>
            <person name="Press M.O."/>
            <person name="Eacker S.M."/>
            <person name="Wilson-Rankin E.E."/>
            <person name="Purcell J."/>
            <person name="Lester P.J."/>
            <person name="Dearden P.K."/>
        </authorList>
    </citation>
    <scope>NUCLEOTIDE SEQUENCE</scope>
    <source>
        <strain evidence="1">Marl-1</strain>
    </source>
</reference>
<dbReference type="Proteomes" id="UP000614350">
    <property type="component" value="Unassembled WGS sequence"/>
</dbReference>
<gene>
    <name evidence="1" type="ORF">HZH66_013637</name>
</gene>
<accession>A0A834MRS8</accession>
<evidence type="ECO:0000313" key="2">
    <source>
        <dbReference type="Proteomes" id="UP000614350"/>
    </source>
</evidence>
<keyword evidence="2" id="KW-1185">Reference proteome</keyword>